<gene>
    <name evidence="1" type="ORF">I8751_04745</name>
</gene>
<organism evidence="1 2">
    <name type="scientific">Atlanticothrix silvestris CENA357</name>
    <dbReference type="NCBI Taxonomy" id="1725252"/>
    <lineage>
        <taxon>Bacteria</taxon>
        <taxon>Bacillati</taxon>
        <taxon>Cyanobacteriota</taxon>
        <taxon>Cyanophyceae</taxon>
        <taxon>Nostocales</taxon>
        <taxon>Nodulariaceae</taxon>
        <taxon>Atlanticothrix</taxon>
        <taxon>Atlanticothrix silvestris</taxon>
    </lineage>
</organism>
<sequence>MNNIVVIFTLKSMLFDFYKLAKEVALDTHALLNRVRHDGKDYLGEVFVQDSYGCLWKIKVRYTGNRKRYLKISSQSGKSRHIRASADNHKPGEYLQIAPNEWESFYRLANNEQQFYKCTQNILDRLVR</sequence>
<comment type="caution">
    <text evidence="1">The sequence shown here is derived from an EMBL/GenBank/DDBJ whole genome shotgun (WGS) entry which is preliminary data.</text>
</comment>
<evidence type="ECO:0000313" key="1">
    <source>
        <dbReference type="EMBL" id="MBH8551694.1"/>
    </source>
</evidence>
<reference evidence="1 2" key="1">
    <citation type="journal article" date="2021" name="Int. J. Syst. Evol. Microbiol.">
        <title>Amazonocrinis nigriterrae gen. nov., sp. nov., Atlanticothrix silvestris gen. nov., sp. nov. and Dendronalium phyllosphericum gen. nov., sp. nov., nostocacean cyanobacteria from Brazilian environments.</title>
        <authorList>
            <person name="Alvarenga D.O."/>
            <person name="Andreote A.P.D."/>
            <person name="Branco L.H.Z."/>
            <person name="Delbaje E."/>
            <person name="Cruz R.B."/>
            <person name="Varani A.M."/>
            <person name="Fiore M.F."/>
        </authorList>
    </citation>
    <scope>NUCLEOTIDE SEQUENCE [LARGE SCALE GENOMIC DNA]</scope>
    <source>
        <strain evidence="1 2">CENA357</strain>
    </source>
</reference>
<dbReference type="Proteomes" id="UP000599391">
    <property type="component" value="Unassembled WGS sequence"/>
</dbReference>
<protein>
    <submittedName>
        <fullName evidence="1">Uncharacterized protein</fullName>
    </submittedName>
</protein>
<name>A0A8J7KYY0_9CYAN</name>
<accession>A0A8J7KYY0</accession>
<evidence type="ECO:0000313" key="2">
    <source>
        <dbReference type="Proteomes" id="UP000599391"/>
    </source>
</evidence>
<dbReference type="RefSeq" id="WP_214438015.1">
    <property type="nucleotide sequence ID" value="NZ_JAECZB010000006.1"/>
</dbReference>
<proteinExistence type="predicted"/>
<keyword evidence="2" id="KW-1185">Reference proteome</keyword>
<dbReference type="EMBL" id="JAECZB010000006">
    <property type="protein sequence ID" value="MBH8551694.1"/>
    <property type="molecule type" value="Genomic_DNA"/>
</dbReference>
<dbReference type="AlphaFoldDB" id="A0A8J7KYY0"/>